<proteinExistence type="predicted"/>
<protein>
    <submittedName>
        <fullName evidence="1">Uncharacterized protein</fullName>
    </submittedName>
</protein>
<gene>
    <name evidence="1" type="ORF">LSTR_LSTR014969</name>
</gene>
<dbReference type="InParanoid" id="A0A482WW73"/>
<keyword evidence="2" id="KW-1185">Reference proteome</keyword>
<organism evidence="1 2">
    <name type="scientific">Laodelphax striatellus</name>
    <name type="common">Small brown planthopper</name>
    <name type="synonym">Delphax striatella</name>
    <dbReference type="NCBI Taxonomy" id="195883"/>
    <lineage>
        <taxon>Eukaryota</taxon>
        <taxon>Metazoa</taxon>
        <taxon>Ecdysozoa</taxon>
        <taxon>Arthropoda</taxon>
        <taxon>Hexapoda</taxon>
        <taxon>Insecta</taxon>
        <taxon>Pterygota</taxon>
        <taxon>Neoptera</taxon>
        <taxon>Paraneoptera</taxon>
        <taxon>Hemiptera</taxon>
        <taxon>Auchenorrhyncha</taxon>
        <taxon>Fulgoroidea</taxon>
        <taxon>Delphacidae</taxon>
        <taxon>Criomorphinae</taxon>
        <taxon>Laodelphax</taxon>
    </lineage>
</organism>
<dbReference type="Proteomes" id="UP000291343">
    <property type="component" value="Unassembled WGS sequence"/>
</dbReference>
<dbReference type="EMBL" id="QKKF02023810">
    <property type="protein sequence ID" value="RZF37586.1"/>
    <property type="molecule type" value="Genomic_DNA"/>
</dbReference>
<reference evidence="1 2" key="1">
    <citation type="journal article" date="2017" name="Gigascience">
        <title>Genome sequence of the small brown planthopper, Laodelphax striatellus.</title>
        <authorList>
            <person name="Zhu J."/>
            <person name="Jiang F."/>
            <person name="Wang X."/>
            <person name="Yang P."/>
            <person name="Bao Y."/>
            <person name="Zhao W."/>
            <person name="Wang W."/>
            <person name="Lu H."/>
            <person name="Wang Q."/>
            <person name="Cui N."/>
            <person name="Li J."/>
            <person name="Chen X."/>
            <person name="Luo L."/>
            <person name="Yu J."/>
            <person name="Kang L."/>
            <person name="Cui F."/>
        </authorList>
    </citation>
    <scope>NUCLEOTIDE SEQUENCE [LARGE SCALE GENOMIC DNA]</scope>
    <source>
        <strain evidence="1">Lst14</strain>
    </source>
</reference>
<dbReference type="AlphaFoldDB" id="A0A482WW73"/>
<comment type="caution">
    <text evidence="1">The sequence shown here is derived from an EMBL/GenBank/DDBJ whole genome shotgun (WGS) entry which is preliminary data.</text>
</comment>
<accession>A0A482WW73</accession>
<evidence type="ECO:0000313" key="1">
    <source>
        <dbReference type="EMBL" id="RZF37586.1"/>
    </source>
</evidence>
<sequence>MFRVMQAFIRDCGDGRNALKNIFETPTHASRADICSEPFLHSSHPHPDCGKGLSVYACVRLVPSDLVPFSIEKEVTLQRTSVGVGSQAVGQVTQAGITDDTISGYAWPPVTN</sequence>
<name>A0A482WW73_LAOST</name>
<evidence type="ECO:0000313" key="2">
    <source>
        <dbReference type="Proteomes" id="UP000291343"/>
    </source>
</evidence>